<dbReference type="PANTHER" id="PTHR47957">
    <property type="entry name" value="ATP-DEPENDENT HELICASE HRQ1"/>
    <property type="match status" value="1"/>
</dbReference>
<sequence length="89" mass="9731">MVQHGLHCIPFCRSRKLTEIVLSYTHEILQKIAPYLVDSICAYRAGYVVEANKEIFSVGNSVATNALEFGVDVGHIDVTLHLGFPGSVA</sequence>
<keyword evidence="1" id="KW-0378">Hydrolase</keyword>
<accession>A0A9Q0SEX0</accession>
<dbReference type="GO" id="GO:0006289">
    <property type="term" value="P:nucleotide-excision repair"/>
    <property type="evidence" value="ECO:0007669"/>
    <property type="project" value="TreeGrafter"/>
</dbReference>
<keyword evidence="2" id="KW-1185">Reference proteome</keyword>
<dbReference type="Proteomes" id="UP001151529">
    <property type="component" value="Chromosome 18"/>
</dbReference>
<dbReference type="InterPro" id="IPR027417">
    <property type="entry name" value="P-loop_NTPase"/>
</dbReference>
<dbReference type="GO" id="GO:0036297">
    <property type="term" value="P:interstrand cross-link repair"/>
    <property type="evidence" value="ECO:0007669"/>
    <property type="project" value="TreeGrafter"/>
</dbReference>
<gene>
    <name evidence="1" type="ORF">OIU85_013212</name>
</gene>
<evidence type="ECO:0000313" key="1">
    <source>
        <dbReference type="EMBL" id="KAJ6674300.1"/>
    </source>
</evidence>
<reference evidence="1 2" key="1">
    <citation type="journal article" date="2023" name="Int. J. Mol. Sci.">
        <title>De Novo Assembly and Annotation of 11 Diverse Shrub Willow (Salix) Genomes Reveals Novel Gene Organization in Sex-Linked Regions.</title>
        <authorList>
            <person name="Hyden B."/>
            <person name="Feng K."/>
            <person name="Yates T.B."/>
            <person name="Jawdy S."/>
            <person name="Cereghino C."/>
            <person name="Smart L.B."/>
            <person name="Muchero W."/>
        </authorList>
    </citation>
    <scope>NUCLEOTIDE SEQUENCE [LARGE SCALE GENOMIC DNA]</scope>
    <source>
        <tissue evidence="1">Shoot tip</tissue>
    </source>
</reference>
<organism evidence="1 2">
    <name type="scientific">Salix viminalis</name>
    <name type="common">Common osier</name>
    <name type="synonym">Basket willow</name>
    <dbReference type="NCBI Taxonomy" id="40686"/>
    <lineage>
        <taxon>Eukaryota</taxon>
        <taxon>Viridiplantae</taxon>
        <taxon>Streptophyta</taxon>
        <taxon>Embryophyta</taxon>
        <taxon>Tracheophyta</taxon>
        <taxon>Spermatophyta</taxon>
        <taxon>Magnoliopsida</taxon>
        <taxon>eudicotyledons</taxon>
        <taxon>Gunneridae</taxon>
        <taxon>Pentapetalae</taxon>
        <taxon>rosids</taxon>
        <taxon>fabids</taxon>
        <taxon>Malpighiales</taxon>
        <taxon>Salicaceae</taxon>
        <taxon>Saliceae</taxon>
        <taxon>Salix</taxon>
    </lineage>
</organism>
<feature type="non-terminal residue" evidence="1">
    <location>
        <position position="1"/>
    </location>
</feature>
<keyword evidence="1" id="KW-0067">ATP-binding</keyword>
<dbReference type="GO" id="GO:0043138">
    <property type="term" value="F:3'-5' DNA helicase activity"/>
    <property type="evidence" value="ECO:0007669"/>
    <property type="project" value="TreeGrafter"/>
</dbReference>
<dbReference type="AlphaFoldDB" id="A0A9Q0SEX0"/>
<name>A0A9Q0SEX0_SALVM</name>
<keyword evidence="1" id="KW-0347">Helicase</keyword>
<comment type="caution">
    <text evidence="1">The sequence shown here is derived from an EMBL/GenBank/DDBJ whole genome shotgun (WGS) entry which is preliminary data.</text>
</comment>
<evidence type="ECO:0000313" key="2">
    <source>
        <dbReference type="Proteomes" id="UP001151529"/>
    </source>
</evidence>
<proteinExistence type="predicted"/>
<dbReference type="SUPFAM" id="SSF52540">
    <property type="entry name" value="P-loop containing nucleoside triphosphate hydrolases"/>
    <property type="match status" value="1"/>
</dbReference>
<dbReference type="OrthoDB" id="18781at2759"/>
<dbReference type="EMBL" id="JAPFFL010000017">
    <property type="protein sequence ID" value="KAJ6674300.1"/>
    <property type="molecule type" value="Genomic_DNA"/>
</dbReference>
<keyword evidence="1" id="KW-0547">Nucleotide-binding</keyword>
<protein>
    <submittedName>
        <fullName evidence="1">ATP-DEPENDENT HELICASE HRQ1</fullName>
    </submittedName>
</protein>
<dbReference type="GO" id="GO:0005634">
    <property type="term" value="C:nucleus"/>
    <property type="evidence" value="ECO:0007669"/>
    <property type="project" value="TreeGrafter"/>
</dbReference>
<dbReference type="PANTHER" id="PTHR47957:SF3">
    <property type="entry name" value="ATP-DEPENDENT HELICASE HRQ1"/>
    <property type="match status" value="1"/>
</dbReference>